<organism evidence="1 2">
    <name type="scientific">Cupriavidus taiwanensis</name>
    <dbReference type="NCBI Taxonomy" id="164546"/>
    <lineage>
        <taxon>Bacteria</taxon>
        <taxon>Pseudomonadati</taxon>
        <taxon>Pseudomonadota</taxon>
        <taxon>Betaproteobacteria</taxon>
        <taxon>Burkholderiales</taxon>
        <taxon>Burkholderiaceae</taxon>
        <taxon>Cupriavidus</taxon>
    </lineage>
</organism>
<reference evidence="2" key="1">
    <citation type="submission" date="2018-01" db="EMBL/GenBank/DDBJ databases">
        <authorList>
            <person name="Gaut B.S."/>
            <person name="Morton B.R."/>
            <person name="Clegg M.T."/>
            <person name="Duvall M.R."/>
        </authorList>
    </citation>
    <scope>NUCLEOTIDE SEQUENCE [LARGE SCALE GENOMIC DNA]</scope>
</reference>
<comment type="caution">
    <text evidence="1">The sequence shown here is derived from an EMBL/GenBank/DDBJ whole genome shotgun (WGS) entry which is preliminary data.</text>
</comment>
<name>A0A375CQQ4_9BURK</name>
<accession>A0A375CQQ4</accession>
<protein>
    <submittedName>
        <fullName evidence="1">Uncharacterized protein</fullName>
    </submittedName>
</protein>
<dbReference type="Proteomes" id="UP000256297">
    <property type="component" value="Unassembled WGS sequence"/>
</dbReference>
<evidence type="ECO:0000313" key="2">
    <source>
        <dbReference type="Proteomes" id="UP000256297"/>
    </source>
</evidence>
<dbReference type="AlphaFoldDB" id="A0A375CQQ4"/>
<proteinExistence type="predicted"/>
<gene>
    <name evidence="1" type="ORF">CBM2589_U10257</name>
</gene>
<dbReference type="EMBL" id="OFSP01000078">
    <property type="protein sequence ID" value="SOY77755.1"/>
    <property type="molecule type" value="Genomic_DNA"/>
</dbReference>
<evidence type="ECO:0000313" key="1">
    <source>
        <dbReference type="EMBL" id="SOY77755.1"/>
    </source>
</evidence>
<sequence>MVSYITSMHKKLACFDLLYRRGRPNINRARHHTRPTSEVRGLLRQRGPLITFEHNNARKVI</sequence>